<organism evidence="1 2">
    <name type="scientific">Elysia crispata</name>
    <name type="common">lettuce slug</name>
    <dbReference type="NCBI Taxonomy" id="231223"/>
    <lineage>
        <taxon>Eukaryota</taxon>
        <taxon>Metazoa</taxon>
        <taxon>Spiralia</taxon>
        <taxon>Lophotrochozoa</taxon>
        <taxon>Mollusca</taxon>
        <taxon>Gastropoda</taxon>
        <taxon>Heterobranchia</taxon>
        <taxon>Euthyneura</taxon>
        <taxon>Panpulmonata</taxon>
        <taxon>Sacoglossa</taxon>
        <taxon>Placobranchoidea</taxon>
        <taxon>Plakobranchidae</taxon>
        <taxon>Elysia</taxon>
    </lineage>
</organism>
<dbReference type="GO" id="GO:0070652">
    <property type="term" value="C:HAUS complex"/>
    <property type="evidence" value="ECO:0007669"/>
    <property type="project" value="TreeGrafter"/>
</dbReference>
<dbReference type="GO" id="GO:1990498">
    <property type="term" value="C:mitotic spindle microtubule"/>
    <property type="evidence" value="ECO:0007669"/>
    <property type="project" value="TreeGrafter"/>
</dbReference>
<gene>
    <name evidence="1" type="ORF">RRG08_021610</name>
</gene>
<evidence type="ECO:0000313" key="1">
    <source>
        <dbReference type="EMBL" id="KAK3690912.1"/>
    </source>
</evidence>
<dbReference type="PANTHER" id="PTHR16039:SF1">
    <property type="entry name" value="HAUS AUGMIN-LIKE COMPLEX SUBUNIT 2"/>
    <property type="match status" value="1"/>
</dbReference>
<keyword evidence="2" id="KW-1185">Reference proteome</keyword>
<reference evidence="1" key="1">
    <citation type="journal article" date="2023" name="G3 (Bethesda)">
        <title>A reference genome for the long-term kleptoplast-retaining sea slug Elysia crispata morphotype clarki.</title>
        <authorList>
            <person name="Eastman K.E."/>
            <person name="Pendleton A.L."/>
            <person name="Shaikh M.A."/>
            <person name="Suttiyut T."/>
            <person name="Ogas R."/>
            <person name="Tomko P."/>
            <person name="Gavelis G."/>
            <person name="Widhalm J.R."/>
            <person name="Wisecaver J.H."/>
        </authorList>
    </citation>
    <scope>NUCLEOTIDE SEQUENCE</scope>
    <source>
        <strain evidence="1">ECLA1</strain>
    </source>
</reference>
<evidence type="ECO:0000313" key="2">
    <source>
        <dbReference type="Proteomes" id="UP001283361"/>
    </source>
</evidence>
<dbReference type="GO" id="GO:0007098">
    <property type="term" value="P:centrosome cycle"/>
    <property type="evidence" value="ECO:0007669"/>
    <property type="project" value="TreeGrafter"/>
</dbReference>
<dbReference type="InterPro" id="IPR028346">
    <property type="entry name" value="HAUS2"/>
</dbReference>
<accession>A0AAE1CEN3</accession>
<dbReference type="Proteomes" id="UP001283361">
    <property type="component" value="Unassembled WGS sequence"/>
</dbReference>
<protein>
    <submittedName>
        <fullName evidence="1">Uncharacterized protein</fullName>
    </submittedName>
</protein>
<proteinExistence type="predicted"/>
<dbReference type="PANTHER" id="PTHR16039">
    <property type="entry name" value="HAUS AUGMIN-LIKE COMPLEX SUBUNIT 2"/>
    <property type="match status" value="1"/>
</dbReference>
<comment type="caution">
    <text evidence="1">The sequence shown here is derived from an EMBL/GenBank/DDBJ whole genome shotgun (WGS) entry which is preliminary data.</text>
</comment>
<dbReference type="Pfam" id="PF15003">
    <property type="entry name" value="HAUS2"/>
    <property type="match status" value="1"/>
</dbReference>
<dbReference type="EMBL" id="JAWDGP010008106">
    <property type="protein sequence ID" value="KAK3690912.1"/>
    <property type="molecule type" value="Genomic_DNA"/>
</dbReference>
<dbReference type="AlphaFoldDB" id="A0AAE1CEN3"/>
<name>A0AAE1CEN3_9GAST</name>
<sequence length="227" mass="25660">MLPHSKFRPQVTNPWENDSRAVTAIRNCLILAEQMGLSTMPQENEQRCAEQLATLPSTKIIEIQKEVSSKTETLYQLQRNIAVHVHSKEAGDFLQIKNIEQRINMVTQLCSDLDRVMQNTEALIHRLRKPFVGNFIKMDARYHSEACQVLKQLVPTLNNLASHIDNITWAANHDFSAASLEALMVQIQSQIASTQTSLHNVNTLRHGILDISSHRTTVDVTLADESL</sequence>
<dbReference type="GO" id="GO:0051225">
    <property type="term" value="P:spindle assembly"/>
    <property type="evidence" value="ECO:0007669"/>
    <property type="project" value="InterPro"/>
</dbReference>
<dbReference type="GO" id="GO:0007020">
    <property type="term" value="P:microtubule nucleation"/>
    <property type="evidence" value="ECO:0007669"/>
    <property type="project" value="TreeGrafter"/>
</dbReference>
<dbReference type="GO" id="GO:0005813">
    <property type="term" value="C:centrosome"/>
    <property type="evidence" value="ECO:0007669"/>
    <property type="project" value="TreeGrafter"/>
</dbReference>